<keyword evidence="1" id="KW-1133">Transmembrane helix</keyword>
<dbReference type="Pfam" id="PF05857">
    <property type="entry name" value="TraX"/>
    <property type="match status" value="1"/>
</dbReference>
<sequence length="256" mass="29608">MEQKRANTISLSGNMLKLIAMITMIIDHIGGVILETGVMQYQNEAVNTAIMATPWGNLMNTITFMTRMIGRISFPIFCFLIVEGFLHTNNIKKYLLRVGLFAFISQTPFSMALFNTYFDFSYLNVLFTFFIGIIMLIFLRRFEKDYLMQGVIVALSCAFAYLLKTDYDSIGILFIATFYLFKGDKNKILMMLILSVLCIYESRVFLYSAVLSLIPIHFYNGSRGKVNLKYVFYWFYPAHLLVFTLIRIFVCGIPLY</sequence>
<gene>
    <name evidence="2" type="ORF">DW687_08765</name>
</gene>
<feature type="transmembrane region" description="Helical" evidence="1">
    <location>
        <begin position="231"/>
        <end position="255"/>
    </location>
</feature>
<evidence type="ECO:0008006" key="4">
    <source>
        <dbReference type="Google" id="ProtNLM"/>
    </source>
</evidence>
<proteinExistence type="predicted"/>
<feature type="transmembrane region" description="Helical" evidence="1">
    <location>
        <begin position="188"/>
        <end position="219"/>
    </location>
</feature>
<feature type="transmembrane region" description="Helical" evidence="1">
    <location>
        <begin position="146"/>
        <end position="163"/>
    </location>
</feature>
<feature type="transmembrane region" description="Helical" evidence="1">
    <location>
        <begin position="21"/>
        <end position="41"/>
    </location>
</feature>
<feature type="transmembrane region" description="Helical" evidence="1">
    <location>
        <begin position="120"/>
        <end position="139"/>
    </location>
</feature>
<accession>A0A3E3DX55</accession>
<feature type="transmembrane region" description="Helical" evidence="1">
    <location>
        <begin position="61"/>
        <end position="82"/>
    </location>
</feature>
<keyword evidence="1" id="KW-0472">Membrane</keyword>
<name>A0A3E3DX55_9FIRM</name>
<dbReference type="AlphaFoldDB" id="A0A3E3DX55"/>
<comment type="caution">
    <text evidence="2">The sequence shown here is derived from an EMBL/GenBank/DDBJ whole genome shotgun (WGS) entry which is preliminary data.</text>
</comment>
<dbReference type="InterPro" id="IPR008875">
    <property type="entry name" value="TraX"/>
</dbReference>
<evidence type="ECO:0000313" key="3">
    <source>
        <dbReference type="Proteomes" id="UP000261212"/>
    </source>
</evidence>
<evidence type="ECO:0000313" key="2">
    <source>
        <dbReference type="EMBL" id="RGD73857.1"/>
    </source>
</evidence>
<keyword evidence="1" id="KW-0812">Transmembrane</keyword>
<evidence type="ECO:0000256" key="1">
    <source>
        <dbReference type="SAM" id="Phobius"/>
    </source>
</evidence>
<reference evidence="2 3" key="1">
    <citation type="submission" date="2018-08" db="EMBL/GenBank/DDBJ databases">
        <title>A genome reference for cultivated species of the human gut microbiota.</title>
        <authorList>
            <person name="Zou Y."/>
            <person name="Xue W."/>
            <person name="Luo G."/>
        </authorList>
    </citation>
    <scope>NUCLEOTIDE SEQUENCE [LARGE SCALE GENOMIC DNA]</scope>
    <source>
        <strain evidence="2 3">AM25-6</strain>
    </source>
</reference>
<organism evidence="2 3">
    <name type="scientific">Anaerofustis stercorihominis</name>
    <dbReference type="NCBI Taxonomy" id="214853"/>
    <lineage>
        <taxon>Bacteria</taxon>
        <taxon>Bacillati</taxon>
        <taxon>Bacillota</taxon>
        <taxon>Clostridia</taxon>
        <taxon>Eubacteriales</taxon>
        <taxon>Eubacteriaceae</taxon>
        <taxon>Anaerofustis</taxon>
    </lineage>
</organism>
<dbReference type="EMBL" id="QUSM01000004">
    <property type="protein sequence ID" value="RGD73857.1"/>
    <property type="molecule type" value="Genomic_DNA"/>
</dbReference>
<dbReference type="Proteomes" id="UP000261212">
    <property type="component" value="Unassembled WGS sequence"/>
</dbReference>
<dbReference type="RefSeq" id="WP_117532473.1">
    <property type="nucleotide sequence ID" value="NZ_QUSM01000004.1"/>
</dbReference>
<feature type="transmembrane region" description="Helical" evidence="1">
    <location>
        <begin position="94"/>
        <end position="114"/>
    </location>
</feature>
<protein>
    <recommendedName>
        <fullName evidence="4">Conjugal transfer protein TraX</fullName>
    </recommendedName>
</protein>